<dbReference type="AlphaFoldDB" id="A0A8S0QKA7"/>
<name>A0A8S0QKA7_OLEEU</name>
<evidence type="ECO:0000313" key="1">
    <source>
        <dbReference type="EMBL" id="CAA2967207.1"/>
    </source>
</evidence>
<keyword evidence="2" id="KW-1185">Reference proteome</keyword>
<sequence length="151" mass="17202">MDPKRDTWVPYTQCLSVVVAARLLVNYRSSATRLTQSCCWSSHLGKYLLGNSHPIVPYEATCKFDSKGRQPIDQNEKSHHQFEERIYQDNLEFISEVLTREEEIFCLPPALPILSPDPVETSRTGSNNHNEAACIMSSTMSHMEIKSSKQK</sequence>
<accession>A0A8S0QKA7</accession>
<evidence type="ECO:0000313" key="2">
    <source>
        <dbReference type="Proteomes" id="UP000594638"/>
    </source>
</evidence>
<dbReference type="EMBL" id="CACTIH010001878">
    <property type="protein sequence ID" value="CAA2967207.1"/>
    <property type="molecule type" value="Genomic_DNA"/>
</dbReference>
<organism evidence="1 2">
    <name type="scientific">Olea europaea subsp. europaea</name>
    <dbReference type="NCBI Taxonomy" id="158383"/>
    <lineage>
        <taxon>Eukaryota</taxon>
        <taxon>Viridiplantae</taxon>
        <taxon>Streptophyta</taxon>
        <taxon>Embryophyta</taxon>
        <taxon>Tracheophyta</taxon>
        <taxon>Spermatophyta</taxon>
        <taxon>Magnoliopsida</taxon>
        <taxon>eudicotyledons</taxon>
        <taxon>Gunneridae</taxon>
        <taxon>Pentapetalae</taxon>
        <taxon>asterids</taxon>
        <taxon>lamiids</taxon>
        <taxon>Lamiales</taxon>
        <taxon>Oleaceae</taxon>
        <taxon>Oleeae</taxon>
        <taxon>Olea</taxon>
    </lineage>
</organism>
<dbReference type="Proteomes" id="UP000594638">
    <property type="component" value="Unassembled WGS sequence"/>
</dbReference>
<gene>
    <name evidence="1" type="ORF">OLEA9_A082200</name>
</gene>
<dbReference type="Gramene" id="OE9A082200T1">
    <property type="protein sequence ID" value="OE9A082200C1"/>
    <property type="gene ID" value="OE9A082200"/>
</dbReference>
<proteinExistence type="predicted"/>
<reference evidence="1 2" key="1">
    <citation type="submission" date="2019-12" db="EMBL/GenBank/DDBJ databases">
        <authorList>
            <person name="Alioto T."/>
            <person name="Alioto T."/>
            <person name="Gomez Garrido J."/>
        </authorList>
    </citation>
    <scope>NUCLEOTIDE SEQUENCE [LARGE SCALE GENOMIC DNA]</scope>
</reference>
<protein>
    <submittedName>
        <fullName evidence="1">Uncharacterized protein</fullName>
    </submittedName>
</protein>
<comment type="caution">
    <text evidence="1">The sequence shown here is derived from an EMBL/GenBank/DDBJ whole genome shotgun (WGS) entry which is preliminary data.</text>
</comment>